<feature type="compositionally biased region" description="Basic and acidic residues" evidence="11">
    <location>
        <begin position="31"/>
        <end position="40"/>
    </location>
</feature>
<evidence type="ECO:0000256" key="11">
    <source>
        <dbReference type="SAM" id="MobiDB-lite"/>
    </source>
</evidence>
<dbReference type="GO" id="GO:0000462">
    <property type="term" value="P:maturation of SSU-rRNA from tricistronic rRNA transcript (SSU-rRNA, 5.8S rRNA, LSU-rRNA)"/>
    <property type="evidence" value="ECO:0007669"/>
    <property type="project" value="TreeGrafter"/>
</dbReference>
<dbReference type="PANTHER" id="PTHR12933:SF0">
    <property type="entry name" value="U3 SMALL NUCLEOLAR RNA-ASSOCIATED PROTEIN 25 HOMOLOG"/>
    <property type="match status" value="1"/>
</dbReference>
<comment type="function">
    <text evidence="1 10">DEAD-box RNA helicase-like protein required for pre-18S rRNA processing, specifically at sites A0, A1, and A2.</text>
</comment>
<feature type="domain" description="UTP25 NTP hydrolase-like" evidence="13">
    <location>
        <begin position="253"/>
        <end position="514"/>
    </location>
</feature>
<dbReference type="Pfam" id="PF06862">
    <property type="entry name" value="Utp25_C"/>
    <property type="match status" value="1"/>
</dbReference>
<keyword evidence="6 10" id="KW-0690">Ribosome biogenesis</keyword>
<dbReference type="Proteomes" id="UP001320420">
    <property type="component" value="Unassembled WGS sequence"/>
</dbReference>
<evidence type="ECO:0000259" key="12">
    <source>
        <dbReference type="Pfam" id="PF06862"/>
    </source>
</evidence>
<feature type="compositionally biased region" description="Basic and acidic residues" evidence="11">
    <location>
        <begin position="100"/>
        <end position="116"/>
    </location>
</feature>
<keyword evidence="7 10" id="KW-0698">rRNA processing</keyword>
<keyword evidence="9 10" id="KW-0687">Ribonucleoprotein</keyword>
<accession>A0AAN9UZ29</accession>
<evidence type="ECO:0000256" key="9">
    <source>
        <dbReference type="ARBA" id="ARBA00023274"/>
    </source>
</evidence>
<sequence length="742" mass="82766">MPSKKGPPGRRGPPPKGKGGPPKGKTGFRRGRFEKSRLADFEDLEDEASDDSPESEQDPSEDEDDLSEDEEDQGPKRPYLALMQSLAKDSAPQAKRRKVAHQDGESRSKPKARTEPEPEPEPELEDEDRDLDHVEEPEEDPEAEVEFVVDGDDDEEDTSDPFETHFAKPDQDLLQKRLKAVDAGEYTQTQHEQNGWRIVKNIPGKDLPPSKEPPTISGPSSLKLKQRLAGTANKLRPAFDDLEQVLYPLVFGYQDVLFCGRTVQNAENLRRMACLHAVNHVFKTRDRIIKNNAKLAREGEGTDFEPRDQGFTRPKVLMILPTRQSALKVVQTICALCEPDQQENRKRFDDAYADPGAKFGADRPEDFRELFEGNDDDMFRIGIKFTRKTIRYFAPFYGADVILASPLGLRMAIGSEEDSKKPVDYDFLSSVELVVVDQADALPMQNWEHVEYALLGHLNRQPRDPHGCDFSRVREWCLDGRAPNFRQAVVLAAFHSPELAELHRRLGGQNWAGRARVQPAEYPGAIQDLVGVGGTKIRQTFSRFEAASVADDPDARFDYFTSAVVPALTKRAGRHGGGGAVSSSKDAGGTLIFIPSYLDFVRVRNYFASDAAVAGLTFGAVSEYAGVAEASRARSHFLTGRHKVLLYTERAHHFRRYAIRGVRRVVFYGLPDNPLFYREIAGGYLAAGSSGSGGQGATTALTTTPTARAMFSRYDFLKLERVVGSKRVGKMIRERGDTFDFV</sequence>
<dbReference type="GO" id="GO:0032040">
    <property type="term" value="C:small-subunit processome"/>
    <property type="evidence" value="ECO:0007669"/>
    <property type="project" value="TreeGrafter"/>
</dbReference>
<evidence type="ECO:0000256" key="2">
    <source>
        <dbReference type="ARBA" id="ARBA00004604"/>
    </source>
</evidence>
<feature type="compositionally biased region" description="Acidic residues" evidence="11">
    <location>
        <begin position="117"/>
        <end position="160"/>
    </location>
</feature>
<evidence type="ECO:0000259" key="13">
    <source>
        <dbReference type="Pfam" id="PF22916"/>
    </source>
</evidence>
<evidence type="ECO:0000256" key="4">
    <source>
        <dbReference type="ARBA" id="ARBA00011192"/>
    </source>
</evidence>
<dbReference type="EMBL" id="JAKJXP020000009">
    <property type="protein sequence ID" value="KAK7755982.1"/>
    <property type="molecule type" value="Genomic_DNA"/>
</dbReference>
<dbReference type="GO" id="GO:0034511">
    <property type="term" value="F:U3 snoRNA binding"/>
    <property type="evidence" value="ECO:0007669"/>
    <property type="project" value="InterPro"/>
</dbReference>
<dbReference type="InterPro" id="IPR053940">
    <property type="entry name" value="UTP25_NTPase-like"/>
</dbReference>
<gene>
    <name evidence="14" type="primary">UTP25</name>
    <name evidence="14" type="ORF">SLS62_001924</name>
</gene>
<dbReference type="InterPro" id="IPR010678">
    <property type="entry name" value="UTP25"/>
</dbReference>
<feature type="region of interest" description="Disordered" evidence="11">
    <location>
        <begin position="1"/>
        <end position="165"/>
    </location>
</feature>
<evidence type="ECO:0000256" key="10">
    <source>
        <dbReference type="RuleBase" id="RU365070"/>
    </source>
</evidence>
<comment type="subcellular location">
    <subcellularLocation>
        <location evidence="2 10">Nucleus</location>
        <location evidence="2 10">Nucleolus</location>
    </subcellularLocation>
</comment>
<evidence type="ECO:0000256" key="3">
    <source>
        <dbReference type="ARBA" id="ARBA00009223"/>
    </source>
</evidence>
<protein>
    <recommendedName>
        <fullName evidence="5 10">U3 small nucleolar RNA-associated protein 25</fullName>
        <shortName evidence="10">U3 snoRNA-associated protein 25</shortName>
    </recommendedName>
</protein>
<comment type="subunit">
    <text evidence="4 10">Component of the ribosomal small subunit (SSU) processome composed of at least 40 protein subunits and snoRNA U3.</text>
</comment>
<comment type="similarity">
    <text evidence="3 10">Belongs to the UTP25 family.</text>
</comment>
<reference evidence="14 15" key="1">
    <citation type="submission" date="2024-02" db="EMBL/GenBank/DDBJ databases">
        <title>De novo assembly and annotation of 12 fungi associated with fruit tree decline syndrome in Ontario, Canada.</title>
        <authorList>
            <person name="Sulman M."/>
            <person name="Ellouze W."/>
            <person name="Ilyukhin E."/>
        </authorList>
    </citation>
    <scope>NUCLEOTIDE SEQUENCE [LARGE SCALE GENOMIC DNA]</scope>
    <source>
        <strain evidence="14 15">M11/M66-122</strain>
    </source>
</reference>
<dbReference type="PANTHER" id="PTHR12933">
    <property type="entry name" value="ORF PROTEIN-RELATED"/>
    <property type="match status" value="1"/>
</dbReference>
<proteinExistence type="inferred from homology"/>
<evidence type="ECO:0000256" key="8">
    <source>
        <dbReference type="ARBA" id="ARBA00023242"/>
    </source>
</evidence>
<keyword evidence="15" id="KW-1185">Reference proteome</keyword>
<name>A0AAN9UZ29_9PEZI</name>
<dbReference type="GO" id="GO:0019843">
    <property type="term" value="F:rRNA binding"/>
    <property type="evidence" value="ECO:0007669"/>
    <property type="project" value="TreeGrafter"/>
</dbReference>
<feature type="domain" description="UTP25 C-terminal" evidence="12">
    <location>
        <begin position="534"/>
        <end position="741"/>
    </location>
</feature>
<dbReference type="Pfam" id="PF22916">
    <property type="entry name" value="UTP25_NTPase-like"/>
    <property type="match status" value="1"/>
</dbReference>
<evidence type="ECO:0000313" key="14">
    <source>
        <dbReference type="EMBL" id="KAK7755982.1"/>
    </source>
</evidence>
<evidence type="ECO:0000313" key="15">
    <source>
        <dbReference type="Proteomes" id="UP001320420"/>
    </source>
</evidence>
<evidence type="ECO:0000256" key="5">
    <source>
        <dbReference type="ARBA" id="ARBA00015422"/>
    </source>
</evidence>
<organism evidence="14 15">
    <name type="scientific">Diatrype stigma</name>
    <dbReference type="NCBI Taxonomy" id="117547"/>
    <lineage>
        <taxon>Eukaryota</taxon>
        <taxon>Fungi</taxon>
        <taxon>Dikarya</taxon>
        <taxon>Ascomycota</taxon>
        <taxon>Pezizomycotina</taxon>
        <taxon>Sordariomycetes</taxon>
        <taxon>Xylariomycetidae</taxon>
        <taxon>Xylariales</taxon>
        <taxon>Diatrypaceae</taxon>
        <taxon>Diatrype</taxon>
    </lineage>
</organism>
<evidence type="ECO:0000256" key="1">
    <source>
        <dbReference type="ARBA" id="ARBA00002883"/>
    </source>
</evidence>
<dbReference type="FunFam" id="3.40.50.300:FF:002356">
    <property type="entry name" value="U3 small nucleolar RNA-associated protein 25"/>
    <property type="match status" value="1"/>
</dbReference>
<feature type="compositionally biased region" description="Acidic residues" evidence="11">
    <location>
        <begin position="41"/>
        <end position="72"/>
    </location>
</feature>
<evidence type="ECO:0000256" key="7">
    <source>
        <dbReference type="ARBA" id="ARBA00022552"/>
    </source>
</evidence>
<evidence type="ECO:0000256" key="6">
    <source>
        <dbReference type="ARBA" id="ARBA00022517"/>
    </source>
</evidence>
<dbReference type="AlphaFoldDB" id="A0AAN9UZ29"/>
<keyword evidence="8 10" id="KW-0539">Nucleus</keyword>
<dbReference type="InterPro" id="IPR053939">
    <property type="entry name" value="UTP25_C"/>
</dbReference>
<comment type="caution">
    <text evidence="14">The sequence shown here is derived from an EMBL/GenBank/DDBJ whole genome shotgun (WGS) entry which is preliminary data.</text>
</comment>